<keyword evidence="2" id="KW-1185">Reference proteome</keyword>
<sequence length="107" mass="11724">MLLFPYSSVEGGLERVSTVWIPDPICSVLRQSGLWSLGRVCVCECVSVVCVCVGCVDNMKNLVKIRIQLTPCPNLTFSSQTPIIVQHLPKVAKPSLQPLTHNGLLFT</sequence>
<dbReference type="EMBL" id="JAHUTI010035959">
    <property type="protein sequence ID" value="MED6243785.1"/>
    <property type="molecule type" value="Genomic_DNA"/>
</dbReference>
<name>A0ABU7B0Z9_9TELE</name>
<dbReference type="Proteomes" id="UP001345963">
    <property type="component" value="Unassembled WGS sequence"/>
</dbReference>
<evidence type="ECO:0000313" key="1">
    <source>
        <dbReference type="EMBL" id="MED6243785.1"/>
    </source>
</evidence>
<accession>A0ABU7B0Z9</accession>
<proteinExistence type="predicted"/>
<protein>
    <submittedName>
        <fullName evidence="1">Uncharacterized protein</fullName>
    </submittedName>
</protein>
<reference evidence="1 2" key="1">
    <citation type="submission" date="2021-07" db="EMBL/GenBank/DDBJ databases">
        <authorList>
            <person name="Palmer J.M."/>
        </authorList>
    </citation>
    <scope>NUCLEOTIDE SEQUENCE [LARGE SCALE GENOMIC DNA]</scope>
    <source>
        <strain evidence="1 2">AT_MEX2019</strain>
        <tissue evidence="1">Muscle</tissue>
    </source>
</reference>
<evidence type="ECO:0000313" key="2">
    <source>
        <dbReference type="Proteomes" id="UP001345963"/>
    </source>
</evidence>
<comment type="caution">
    <text evidence="1">The sequence shown here is derived from an EMBL/GenBank/DDBJ whole genome shotgun (WGS) entry which is preliminary data.</text>
</comment>
<organism evidence="1 2">
    <name type="scientific">Ataeniobius toweri</name>
    <dbReference type="NCBI Taxonomy" id="208326"/>
    <lineage>
        <taxon>Eukaryota</taxon>
        <taxon>Metazoa</taxon>
        <taxon>Chordata</taxon>
        <taxon>Craniata</taxon>
        <taxon>Vertebrata</taxon>
        <taxon>Euteleostomi</taxon>
        <taxon>Actinopterygii</taxon>
        <taxon>Neopterygii</taxon>
        <taxon>Teleostei</taxon>
        <taxon>Neoteleostei</taxon>
        <taxon>Acanthomorphata</taxon>
        <taxon>Ovalentaria</taxon>
        <taxon>Atherinomorphae</taxon>
        <taxon>Cyprinodontiformes</taxon>
        <taxon>Goodeidae</taxon>
        <taxon>Ataeniobius</taxon>
    </lineage>
</organism>
<gene>
    <name evidence="1" type="ORF">ATANTOWER_026893</name>
</gene>